<dbReference type="AlphaFoldDB" id="A0A443R566"/>
<sequence>AMEFMGECFPQGAPVESCETLLPRHVGTKPSALDESPFYFAASSEHYNTIDGDPNEQGILVEIGGAPFKGFFVAAIDTQMGERIGNWTKLRGTTPLPCSAITHKDSKSKKLVQLLWIPPPYSKGLVTFA</sequence>
<dbReference type="InterPro" id="IPR051237">
    <property type="entry name" value="Ferric-chelate_Red/DefProt"/>
</dbReference>
<evidence type="ECO:0000256" key="7">
    <source>
        <dbReference type="ARBA" id="ARBA00022859"/>
    </source>
</evidence>
<dbReference type="Pfam" id="PF02014">
    <property type="entry name" value="Reeler"/>
    <property type="match status" value="1"/>
</dbReference>
<evidence type="ECO:0000256" key="5">
    <source>
        <dbReference type="ARBA" id="ARBA00022588"/>
    </source>
</evidence>
<dbReference type="PANTHER" id="PTHR45828">
    <property type="entry name" value="CYTOCHROME B561/FERRIC REDUCTASE TRANSMEMBRANE"/>
    <property type="match status" value="1"/>
</dbReference>
<comment type="similarity">
    <text evidence="2">Belongs to the insect defense protein family.</text>
</comment>
<comment type="subcellular location">
    <subcellularLocation>
        <location evidence="1">Secreted</location>
    </subcellularLocation>
</comment>
<feature type="domain" description="Reelin" evidence="9">
    <location>
        <begin position="18"/>
        <end position="128"/>
    </location>
</feature>
<evidence type="ECO:0000259" key="9">
    <source>
        <dbReference type="Pfam" id="PF02014"/>
    </source>
</evidence>
<protein>
    <submittedName>
        <fullName evidence="10">Putative ferric-chelate reductase 1-like protein</fullName>
    </submittedName>
</protein>
<evidence type="ECO:0000313" key="10">
    <source>
        <dbReference type="EMBL" id="RWS10409.1"/>
    </source>
</evidence>
<dbReference type="GO" id="GO:0045087">
    <property type="term" value="P:innate immune response"/>
    <property type="evidence" value="ECO:0007669"/>
    <property type="project" value="UniProtKB-KW"/>
</dbReference>
<dbReference type="PANTHER" id="PTHR45828:SF9">
    <property type="entry name" value="CELL WALL INTEGRITY AND STRESS RESPONSE COMPONENT 4-LIKE-RELATED"/>
    <property type="match status" value="1"/>
</dbReference>
<dbReference type="InterPro" id="IPR042307">
    <property type="entry name" value="Reeler_sf"/>
</dbReference>
<dbReference type="GO" id="GO:0042742">
    <property type="term" value="P:defense response to bacterium"/>
    <property type="evidence" value="ECO:0007669"/>
    <property type="project" value="UniProtKB-KW"/>
</dbReference>
<dbReference type="Gene3D" id="2.60.40.4060">
    <property type="entry name" value="Reeler domain"/>
    <property type="match status" value="1"/>
</dbReference>
<comment type="caution">
    <text evidence="10">The sequence shown here is derived from an EMBL/GenBank/DDBJ whole genome shotgun (WGS) entry which is preliminary data.</text>
</comment>
<keyword evidence="6" id="KW-0732">Signal</keyword>
<dbReference type="EMBL" id="NCKU01002103">
    <property type="protein sequence ID" value="RWS10409.1"/>
    <property type="molecule type" value="Genomic_DNA"/>
</dbReference>
<organism evidence="10 11">
    <name type="scientific">Dinothrombium tinctorium</name>
    <dbReference type="NCBI Taxonomy" id="1965070"/>
    <lineage>
        <taxon>Eukaryota</taxon>
        <taxon>Metazoa</taxon>
        <taxon>Ecdysozoa</taxon>
        <taxon>Arthropoda</taxon>
        <taxon>Chelicerata</taxon>
        <taxon>Arachnida</taxon>
        <taxon>Acari</taxon>
        <taxon>Acariformes</taxon>
        <taxon>Trombidiformes</taxon>
        <taxon>Prostigmata</taxon>
        <taxon>Anystina</taxon>
        <taxon>Parasitengona</taxon>
        <taxon>Trombidioidea</taxon>
        <taxon>Trombidiidae</taxon>
        <taxon>Dinothrombium</taxon>
    </lineage>
</organism>
<accession>A0A443R566</accession>
<keyword evidence="11" id="KW-1185">Reference proteome</keyword>
<dbReference type="InterPro" id="IPR002861">
    <property type="entry name" value="Reeler_dom"/>
</dbReference>
<proteinExistence type="inferred from homology"/>
<name>A0A443R566_9ACAR</name>
<dbReference type="CDD" id="cd08544">
    <property type="entry name" value="Reeler"/>
    <property type="match status" value="1"/>
</dbReference>
<keyword evidence="8" id="KW-0044">Antibiotic</keyword>
<evidence type="ECO:0000256" key="4">
    <source>
        <dbReference type="ARBA" id="ARBA00022529"/>
    </source>
</evidence>
<evidence type="ECO:0000256" key="3">
    <source>
        <dbReference type="ARBA" id="ARBA00022525"/>
    </source>
</evidence>
<dbReference type="GO" id="GO:0016020">
    <property type="term" value="C:membrane"/>
    <property type="evidence" value="ECO:0007669"/>
    <property type="project" value="TreeGrafter"/>
</dbReference>
<evidence type="ECO:0000256" key="2">
    <source>
        <dbReference type="ARBA" id="ARBA00008501"/>
    </source>
</evidence>
<dbReference type="Proteomes" id="UP000285301">
    <property type="component" value="Unassembled WGS sequence"/>
</dbReference>
<dbReference type="STRING" id="1965070.A0A443R566"/>
<keyword evidence="5" id="KW-0399">Innate immunity</keyword>
<keyword evidence="3" id="KW-0964">Secreted</keyword>
<evidence type="ECO:0000256" key="8">
    <source>
        <dbReference type="ARBA" id="ARBA00023022"/>
    </source>
</evidence>
<gene>
    <name evidence="10" type="ORF">B4U79_04423</name>
</gene>
<evidence type="ECO:0000256" key="6">
    <source>
        <dbReference type="ARBA" id="ARBA00022729"/>
    </source>
</evidence>
<dbReference type="OrthoDB" id="6418377at2759"/>
<reference evidence="10 11" key="1">
    <citation type="journal article" date="2018" name="Gigascience">
        <title>Genomes of trombidid mites reveal novel predicted allergens and laterally-transferred genes associated with secondary metabolism.</title>
        <authorList>
            <person name="Dong X."/>
            <person name="Chaisiri K."/>
            <person name="Xia D."/>
            <person name="Armstrong S.D."/>
            <person name="Fang Y."/>
            <person name="Donnelly M.J."/>
            <person name="Kadowaki T."/>
            <person name="McGarry J.W."/>
            <person name="Darby A.C."/>
            <person name="Makepeace B.L."/>
        </authorList>
    </citation>
    <scope>NUCLEOTIDE SEQUENCE [LARGE SCALE GENOMIC DNA]</scope>
    <source>
        <strain evidence="10">UoL-WK</strain>
    </source>
</reference>
<evidence type="ECO:0000256" key="1">
    <source>
        <dbReference type="ARBA" id="ARBA00004613"/>
    </source>
</evidence>
<keyword evidence="7" id="KW-0391">Immunity</keyword>
<dbReference type="GO" id="GO:0005576">
    <property type="term" value="C:extracellular region"/>
    <property type="evidence" value="ECO:0007669"/>
    <property type="project" value="UniProtKB-SubCell"/>
</dbReference>
<keyword evidence="4" id="KW-0929">Antimicrobial</keyword>
<feature type="non-terminal residue" evidence="10">
    <location>
        <position position="1"/>
    </location>
</feature>
<evidence type="ECO:0000313" key="11">
    <source>
        <dbReference type="Proteomes" id="UP000285301"/>
    </source>
</evidence>